<dbReference type="AlphaFoldDB" id="A0A9X4H6I1"/>
<keyword evidence="1" id="KW-0812">Transmembrane</keyword>
<evidence type="ECO:0000313" key="2">
    <source>
        <dbReference type="EMBL" id="MDF9408489.1"/>
    </source>
</evidence>
<reference evidence="2" key="1">
    <citation type="submission" date="2022-02" db="EMBL/GenBank/DDBJ databases">
        <authorList>
            <person name="Leng L."/>
        </authorList>
    </citation>
    <scope>NUCLEOTIDE SEQUENCE</scope>
    <source>
        <strain evidence="2">JI</strain>
    </source>
</reference>
<feature type="transmembrane region" description="Helical" evidence="1">
    <location>
        <begin position="170"/>
        <end position="190"/>
    </location>
</feature>
<dbReference type="RefSeq" id="WP_277443812.1">
    <property type="nucleotide sequence ID" value="NZ_JAKOAV010000014.1"/>
</dbReference>
<keyword evidence="3" id="KW-1185">Reference proteome</keyword>
<keyword evidence="1" id="KW-0472">Membrane</keyword>
<comment type="caution">
    <text evidence="2">The sequence shown here is derived from an EMBL/GenBank/DDBJ whole genome shotgun (WGS) entry which is preliminary data.</text>
</comment>
<feature type="transmembrane region" description="Helical" evidence="1">
    <location>
        <begin position="196"/>
        <end position="214"/>
    </location>
</feature>
<sequence>MDTGFISNWLQAIATLLAAFVTILTYIIYRRLNNVEKTKIVLDIYERLFTRKECIKIIEKIELGEGKFWIPVEDKEIQNREDIITDLEIDEYLGFFELLGDLVKRNIIDFKDVYNAFSYYIKMTWKHKGIREYIDDLRNDEKDPEIYENLEYLSGMVILRSEGGFNLSQFVKEITGLVLIILFFALIGVGINNENFTIIFLGIGGAIASALFWYSSLQNKIYNKIANSARHHNNSDIK</sequence>
<name>A0A9X4H6I1_9FIRM</name>
<evidence type="ECO:0000313" key="3">
    <source>
        <dbReference type="Proteomes" id="UP001154312"/>
    </source>
</evidence>
<dbReference type="EMBL" id="JAKOAV010000014">
    <property type="protein sequence ID" value="MDF9408489.1"/>
    <property type="molecule type" value="Genomic_DNA"/>
</dbReference>
<protein>
    <submittedName>
        <fullName evidence="2">Uncharacterized protein</fullName>
    </submittedName>
</protein>
<dbReference type="InterPro" id="IPR031876">
    <property type="entry name" value="DUF4760"/>
</dbReference>
<accession>A0A9X4H6I1</accession>
<gene>
    <name evidence="2" type="ORF">L7E55_08975</name>
</gene>
<feature type="transmembrane region" description="Helical" evidence="1">
    <location>
        <begin position="6"/>
        <end position="29"/>
    </location>
</feature>
<dbReference type="Proteomes" id="UP001154312">
    <property type="component" value="Unassembled WGS sequence"/>
</dbReference>
<organism evidence="2 3">
    <name type="scientific">Pelotomaculum isophthalicicum JI</name>
    <dbReference type="NCBI Taxonomy" id="947010"/>
    <lineage>
        <taxon>Bacteria</taxon>
        <taxon>Bacillati</taxon>
        <taxon>Bacillota</taxon>
        <taxon>Clostridia</taxon>
        <taxon>Eubacteriales</taxon>
        <taxon>Desulfotomaculaceae</taxon>
        <taxon>Pelotomaculum</taxon>
    </lineage>
</organism>
<dbReference type="Pfam" id="PF15956">
    <property type="entry name" value="DUF4760"/>
    <property type="match status" value="1"/>
</dbReference>
<keyword evidence="1" id="KW-1133">Transmembrane helix</keyword>
<proteinExistence type="predicted"/>
<evidence type="ECO:0000256" key="1">
    <source>
        <dbReference type="SAM" id="Phobius"/>
    </source>
</evidence>